<dbReference type="EMBL" id="CP114058">
    <property type="protein sequence ID" value="WAT02427.1"/>
    <property type="molecule type" value="Genomic_DNA"/>
</dbReference>
<dbReference type="Pfam" id="PF01614">
    <property type="entry name" value="IclR_C"/>
    <property type="match status" value="1"/>
</dbReference>
<dbReference type="Pfam" id="PF09339">
    <property type="entry name" value="HTH_IclR"/>
    <property type="match status" value="1"/>
</dbReference>
<feature type="domain" description="IclR-ED" evidence="7">
    <location>
        <begin position="71"/>
        <end position="254"/>
    </location>
</feature>
<feature type="domain" description="HTH iclR-type" evidence="6">
    <location>
        <begin position="5"/>
        <end position="66"/>
    </location>
</feature>
<dbReference type="PANTHER" id="PTHR30136:SF24">
    <property type="entry name" value="HTH-TYPE TRANSCRIPTIONAL REPRESSOR ALLR"/>
    <property type="match status" value="1"/>
</dbReference>
<keyword evidence="9" id="KW-1185">Reference proteome</keyword>
<evidence type="ECO:0000256" key="3">
    <source>
        <dbReference type="ARBA" id="ARBA00023163"/>
    </source>
</evidence>
<dbReference type="Gene3D" id="1.10.10.10">
    <property type="entry name" value="Winged helix-like DNA-binding domain superfamily/Winged helix DNA-binding domain"/>
    <property type="match status" value="1"/>
</dbReference>
<organism evidence="8 9">
    <name type="scientific">Rouxiella chamberiensis</name>
    <dbReference type="NCBI Taxonomy" id="1513468"/>
    <lineage>
        <taxon>Bacteria</taxon>
        <taxon>Pseudomonadati</taxon>
        <taxon>Pseudomonadota</taxon>
        <taxon>Gammaproteobacteria</taxon>
        <taxon>Enterobacterales</taxon>
        <taxon>Yersiniaceae</taxon>
        <taxon>Rouxiella</taxon>
    </lineage>
</organism>
<dbReference type="InterPro" id="IPR029016">
    <property type="entry name" value="GAF-like_dom_sf"/>
</dbReference>
<keyword evidence="1" id="KW-0805">Transcription regulation</keyword>
<protein>
    <recommendedName>
        <fullName evidence="4">HTH-type transcriptional repressor AllR</fullName>
    </recommendedName>
    <alternativeName>
        <fullName evidence="5">Negative regulator of allantoin and glyoxylate utilization operons</fullName>
    </alternativeName>
</protein>
<dbReference type="RefSeq" id="WP_045047788.1">
    <property type="nucleotide sequence ID" value="NZ_CP114058.1"/>
</dbReference>
<dbReference type="InterPro" id="IPR036388">
    <property type="entry name" value="WH-like_DNA-bd_sf"/>
</dbReference>
<evidence type="ECO:0000256" key="1">
    <source>
        <dbReference type="ARBA" id="ARBA00023015"/>
    </source>
</evidence>
<dbReference type="SMART" id="SM00346">
    <property type="entry name" value="HTH_ICLR"/>
    <property type="match status" value="1"/>
</dbReference>
<dbReference type="SUPFAM" id="SSF46785">
    <property type="entry name" value="Winged helix' DNA-binding domain"/>
    <property type="match status" value="1"/>
</dbReference>
<evidence type="ECO:0000313" key="8">
    <source>
        <dbReference type="EMBL" id="WAT02427.1"/>
    </source>
</evidence>
<evidence type="ECO:0000259" key="6">
    <source>
        <dbReference type="PROSITE" id="PS51077"/>
    </source>
</evidence>
<sequence>MTDVVRSAARVLDLLEYFANQPHSLSLATVAARFELPKSSALGLLRTLTSRGYLLKDAQGLYYINDTFKAHGFGWGGNALRRLAAVARPVMDEMALTLGETISMGVLNGEGQITLILQSLSHQPIRYEARLEQILPIHCTAMGRVLLAHQSEAECLETLKRHPLTRHSELTIIDPQEILKRIRAARDNGYCSVIDEYDVGGTGISAPVYDAYGNPIAALNVSCVTARFEDKKTTIIQTLLAEAEKLTAYMKLTA</sequence>
<dbReference type="PANTHER" id="PTHR30136">
    <property type="entry name" value="HELIX-TURN-HELIX TRANSCRIPTIONAL REGULATOR, ICLR FAMILY"/>
    <property type="match status" value="1"/>
</dbReference>
<accession>A0ABY7HTZ2</accession>
<dbReference type="PROSITE" id="PS51078">
    <property type="entry name" value="ICLR_ED"/>
    <property type="match status" value="1"/>
</dbReference>
<keyword evidence="2" id="KW-0238">DNA-binding</keyword>
<evidence type="ECO:0000256" key="5">
    <source>
        <dbReference type="ARBA" id="ARBA00042627"/>
    </source>
</evidence>
<dbReference type="Proteomes" id="UP001164712">
    <property type="component" value="Chromosome"/>
</dbReference>
<gene>
    <name evidence="8" type="ORF">O1V66_07455</name>
</gene>
<dbReference type="InterPro" id="IPR005471">
    <property type="entry name" value="Tscrpt_reg_IclR_N"/>
</dbReference>
<reference evidence="8" key="1">
    <citation type="submission" date="2022-12" db="EMBL/GenBank/DDBJ databases">
        <title>Complete genome sequence of an Australian strain of Rouxiella badensis DAR84756 and resolution of the R. badensis DSM100043 and R. chamberiensis DSM28324 genomes.</title>
        <authorList>
            <person name="Paul S."/>
            <person name="Anderson P.J."/>
            <person name="Maynard G."/>
            <person name="Dyall-Smith M."/>
            <person name="Kudinha T."/>
        </authorList>
    </citation>
    <scope>NUCLEOTIDE SEQUENCE</scope>
    <source>
        <strain evidence="8">DSM 28324</strain>
    </source>
</reference>
<keyword evidence="3" id="KW-0804">Transcription</keyword>
<proteinExistence type="predicted"/>
<dbReference type="InterPro" id="IPR050707">
    <property type="entry name" value="HTH_MetabolicPath_Reg"/>
</dbReference>
<evidence type="ECO:0000259" key="7">
    <source>
        <dbReference type="PROSITE" id="PS51078"/>
    </source>
</evidence>
<evidence type="ECO:0000256" key="2">
    <source>
        <dbReference type="ARBA" id="ARBA00023125"/>
    </source>
</evidence>
<dbReference type="InterPro" id="IPR014757">
    <property type="entry name" value="Tscrpt_reg_IclR_C"/>
</dbReference>
<name>A0ABY7HTZ2_9GAMM</name>
<dbReference type="PROSITE" id="PS51077">
    <property type="entry name" value="HTH_ICLR"/>
    <property type="match status" value="1"/>
</dbReference>
<dbReference type="SUPFAM" id="SSF55781">
    <property type="entry name" value="GAF domain-like"/>
    <property type="match status" value="1"/>
</dbReference>
<evidence type="ECO:0000256" key="4">
    <source>
        <dbReference type="ARBA" id="ARBA00040379"/>
    </source>
</evidence>
<evidence type="ECO:0000313" key="9">
    <source>
        <dbReference type="Proteomes" id="UP001164712"/>
    </source>
</evidence>
<dbReference type="Gene3D" id="3.30.450.40">
    <property type="match status" value="1"/>
</dbReference>
<dbReference type="InterPro" id="IPR036390">
    <property type="entry name" value="WH_DNA-bd_sf"/>
</dbReference>